<comment type="catalytic activity">
    <reaction evidence="9 10">
        <text>uridine(1498) in 16S rRNA + S-adenosyl-L-methionine = N(3)-methyluridine(1498) in 16S rRNA + S-adenosyl-L-homocysteine + H(+)</text>
        <dbReference type="Rhea" id="RHEA:42920"/>
        <dbReference type="Rhea" id="RHEA-COMP:10283"/>
        <dbReference type="Rhea" id="RHEA-COMP:10284"/>
        <dbReference type="ChEBI" id="CHEBI:15378"/>
        <dbReference type="ChEBI" id="CHEBI:57856"/>
        <dbReference type="ChEBI" id="CHEBI:59789"/>
        <dbReference type="ChEBI" id="CHEBI:65315"/>
        <dbReference type="ChEBI" id="CHEBI:74502"/>
        <dbReference type="EC" id="2.1.1.193"/>
    </reaction>
</comment>
<proteinExistence type="inferred from homology"/>
<keyword evidence="13" id="KW-1185">Reference proteome</keyword>
<evidence type="ECO:0000256" key="7">
    <source>
        <dbReference type="ARBA" id="ARBA00022691"/>
    </source>
</evidence>
<dbReference type="RefSeq" id="WP_012388580.1">
    <property type="nucleotide sequence ID" value="NC_010602.1"/>
</dbReference>
<dbReference type="SUPFAM" id="SSF75217">
    <property type="entry name" value="alpha/beta knot"/>
    <property type="match status" value="1"/>
</dbReference>
<dbReference type="PANTHER" id="PTHR30027:SF3">
    <property type="entry name" value="16S RRNA (URACIL(1498)-N(3))-METHYLTRANSFERASE"/>
    <property type="match status" value="1"/>
</dbReference>
<evidence type="ECO:0000256" key="8">
    <source>
        <dbReference type="ARBA" id="ARBA00025699"/>
    </source>
</evidence>
<dbReference type="EMBL" id="CP000786">
    <property type="protein sequence ID" value="ABZ97702.1"/>
    <property type="molecule type" value="Genomic_DNA"/>
</dbReference>
<evidence type="ECO:0000256" key="3">
    <source>
        <dbReference type="ARBA" id="ARBA00022490"/>
    </source>
</evidence>
<evidence type="ECO:0000256" key="5">
    <source>
        <dbReference type="ARBA" id="ARBA00022603"/>
    </source>
</evidence>
<dbReference type="Proteomes" id="UP000001847">
    <property type="component" value="Chromosome I"/>
</dbReference>
<evidence type="ECO:0000256" key="6">
    <source>
        <dbReference type="ARBA" id="ARBA00022679"/>
    </source>
</evidence>
<evidence type="ECO:0000256" key="9">
    <source>
        <dbReference type="ARBA" id="ARBA00047944"/>
    </source>
</evidence>
<dbReference type="Pfam" id="PF04452">
    <property type="entry name" value="Methyltrans_RNA"/>
    <property type="match status" value="1"/>
</dbReference>
<comment type="function">
    <text evidence="8 10">Specifically methylates the N3 position of the uracil ring of uridine 1498 (m3U1498) in 16S rRNA. Acts on the fully assembled 30S ribosomal subunit.</text>
</comment>
<dbReference type="InterPro" id="IPR046886">
    <property type="entry name" value="RsmE_MTase_dom"/>
</dbReference>
<comment type="subcellular location">
    <subcellularLocation>
        <location evidence="1 10">Cytoplasm</location>
    </subcellularLocation>
</comment>
<dbReference type="NCBIfam" id="TIGR00046">
    <property type="entry name" value="RsmE family RNA methyltransferase"/>
    <property type="match status" value="1"/>
</dbReference>
<keyword evidence="5 10" id="KW-0489">Methyltransferase</keyword>
<dbReference type="KEGG" id="lbi:LEPBI_I1595"/>
<dbReference type="InterPro" id="IPR029028">
    <property type="entry name" value="Alpha/beta_knot_MTases"/>
</dbReference>
<gene>
    <name evidence="12" type="ordered locus">LEPBI_I1595</name>
</gene>
<comment type="similarity">
    <text evidence="2 10">Belongs to the RNA methyltransferase RsmE family.</text>
</comment>
<dbReference type="GO" id="GO:0070042">
    <property type="term" value="F:rRNA (uridine-N3-)-methyltransferase activity"/>
    <property type="evidence" value="ECO:0007669"/>
    <property type="project" value="TreeGrafter"/>
</dbReference>
<dbReference type="InterPro" id="IPR006700">
    <property type="entry name" value="RsmE"/>
</dbReference>
<evidence type="ECO:0000256" key="1">
    <source>
        <dbReference type="ARBA" id="ARBA00004496"/>
    </source>
</evidence>
<keyword evidence="4 10" id="KW-0698">rRNA processing</keyword>
<dbReference type="PANTHER" id="PTHR30027">
    <property type="entry name" value="RIBOSOMAL RNA SMALL SUBUNIT METHYLTRANSFERASE E"/>
    <property type="match status" value="1"/>
</dbReference>
<reference evidence="12 13" key="1">
    <citation type="journal article" date="2008" name="PLoS ONE">
        <title>Genome sequence of the saprophyte Leptospira biflexa provides insights into the evolution of Leptospira and the pathogenesis of leptospirosis.</title>
        <authorList>
            <person name="Picardeau M."/>
            <person name="Bulach D.M."/>
            <person name="Bouchier C."/>
            <person name="Zuerner R.L."/>
            <person name="Zidane N."/>
            <person name="Wilson P.J."/>
            <person name="Creno S."/>
            <person name="Kuczek E.S."/>
            <person name="Bommezzadri S."/>
            <person name="Davis J.C."/>
            <person name="McGrath A."/>
            <person name="Johnson M.J."/>
            <person name="Boursaux-Eude C."/>
            <person name="Seemann T."/>
            <person name="Rouy Z."/>
            <person name="Coppel R.L."/>
            <person name="Rood J.I."/>
            <person name="Lajus A."/>
            <person name="Davies J.K."/>
            <person name="Medigue C."/>
            <person name="Adler B."/>
        </authorList>
    </citation>
    <scope>NUCLEOTIDE SEQUENCE [LARGE SCALE GENOMIC DNA]</scope>
    <source>
        <strain evidence="13">Patoc 1 / ATCC 23582 / Paris</strain>
    </source>
</reference>
<evidence type="ECO:0000313" key="13">
    <source>
        <dbReference type="Proteomes" id="UP000001847"/>
    </source>
</evidence>
<accession>B0SR01</accession>
<keyword evidence="3 10" id="KW-0963">Cytoplasm</keyword>
<evidence type="ECO:0000259" key="11">
    <source>
        <dbReference type="Pfam" id="PF04452"/>
    </source>
</evidence>
<dbReference type="EC" id="2.1.1.193" evidence="10"/>
<evidence type="ECO:0000256" key="10">
    <source>
        <dbReference type="PIRNR" id="PIRNR015601"/>
    </source>
</evidence>
<dbReference type="STRING" id="456481.LEPBI_I1595"/>
<dbReference type="OrthoDB" id="344692at2"/>
<organism evidence="12 13">
    <name type="scientific">Leptospira biflexa serovar Patoc (strain Patoc 1 / ATCC 23582 / Paris)</name>
    <dbReference type="NCBI Taxonomy" id="456481"/>
    <lineage>
        <taxon>Bacteria</taxon>
        <taxon>Pseudomonadati</taxon>
        <taxon>Spirochaetota</taxon>
        <taxon>Spirochaetia</taxon>
        <taxon>Leptospirales</taxon>
        <taxon>Leptospiraceae</taxon>
        <taxon>Leptospira</taxon>
    </lineage>
</organism>
<dbReference type="InterPro" id="IPR029026">
    <property type="entry name" value="tRNA_m1G_MTases_N"/>
</dbReference>
<dbReference type="GO" id="GO:0005737">
    <property type="term" value="C:cytoplasm"/>
    <property type="evidence" value="ECO:0007669"/>
    <property type="project" value="UniProtKB-SubCell"/>
</dbReference>
<feature type="domain" description="Ribosomal RNA small subunit methyltransferase E methyltransferase" evidence="11">
    <location>
        <begin position="74"/>
        <end position="232"/>
    </location>
</feature>
<dbReference type="PIRSF" id="PIRSF015601">
    <property type="entry name" value="MTase_slr0722"/>
    <property type="match status" value="1"/>
</dbReference>
<evidence type="ECO:0000256" key="4">
    <source>
        <dbReference type="ARBA" id="ARBA00022552"/>
    </source>
</evidence>
<dbReference type="AlphaFoldDB" id="B0SR01"/>
<dbReference type="Gene3D" id="3.40.1280.10">
    <property type="match status" value="1"/>
</dbReference>
<sequence length="238" mass="27822">MNWIIVREEELNTEKIVSLRDKRHQHIKSILKKNPGDSLQVVIPNLGNFFFRIIEIHESYSTLEREKSLQTELEPLPIHCFFSLPRPQTAKKILHLAGAYGIQSLSFFATETKNKEYWTSPVYTKEWIDWIETGMSQTGNNRTPKIIFGQNQNWKPYLESWQGEVIVLDRMGDLDSKTMAQSIGSEKQSLFVFGPESGWKPDDLDFFSKRKYLLHTLGRINLRTEFAFSSLLYLLFKN</sequence>
<dbReference type="GO" id="GO:0070475">
    <property type="term" value="P:rRNA base methylation"/>
    <property type="evidence" value="ECO:0007669"/>
    <property type="project" value="TreeGrafter"/>
</dbReference>
<keyword evidence="6 10" id="KW-0808">Transferase</keyword>
<name>B0SR01_LEPBP</name>
<dbReference type="BioCyc" id="LBIF456481:LEPBI_RS07870-MONOMER"/>
<protein>
    <recommendedName>
        <fullName evidence="10">Ribosomal RNA small subunit methyltransferase E</fullName>
        <ecNumber evidence="10">2.1.1.193</ecNumber>
    </recommendedName>
</protein>
<evidence type="ECO:0000313" key="12">
    <source>
        <dbReference type="EMBL" id="ABZ97702.1"/>
    </source>
</evidence>
<dbReference type="HOGENOM" id="CLU_067442_1_1_12"/>
<keyword evidence="7 10" id="KW-0949">S-adenosyl-L-methionine</keyword>
<evidence type="ECO:0000256" key="2">
    <source>
        <dbReference type="ARBA" id="ARBA00005528"/>
    </source>
</evidence>